<reference evidence="14" key="1">
    <citation type="journal article" date="2012" name="Nat. Biotechnol.">
        <title>Draft genome sequence of pigeonpea (Cajanus cajan), an orphan legume crop of resource-poor farmers.</title>
        <authorList>
            <person name="Varshney R.K."/>
            <person name="Chen W."/>
            <person name="Li Y."/>
            <person name="Bharti A.K."/>
            <person name="Saxena R.K."/>
            <person name="Schlueter J.A."/>
            <person name="Donoghue M.T."/>
            <person name="Azam S."/>
            <person name="Fan G."/>
            <person name="Whaley A.M."/>
            <person name="Farmer A.D."/>
            <person name="Sheridan J."/>
            <person name="Iwata A."/>
            <person name="Tuteja R."/>
            <person name="Penmetsa R.V."/>
            <person name="Wu W."/>
            <person name="Upadhyaya H.D."/>
            <person name="Yang S.P."/>
            <person name="Shah T."/>
            <person name="Saxena K.B."/>
            <person name="Michael T."/>
            <person name="McCombie W.R."/>
            <person name="Yang B."/>
            <person name="Zhang G."/>
            <person name="Yang H."/>
            <person name="Wang J."/>
            <person name="Spillane C."/>
            <person name="Cook D.R."/>
            <person name="May G.D."/>
            <person name="Xu X."/>
            <person name="Jackson S.A."/>
        </authorList>
    </citation>
    <scope>NUCLEOTIDE SEQUENCE [LARGE SCALE GENOMIC DNA]</scope>
</reference>
<dbReference type="PANTHER" id="PTHR37984:SF5">
    <property type="entry name" value="PROTEIN NYNRIN-LIKE"/>
    <property type="match status" value="1"/>
</dbReference>
<dbReference type="Gramene" id="C.cajan_26678.t">
    <property type="protein sequence ID" value="C.cajan_26678.t"/>
    <property type="gene ID" value="C.cajan_26678"/>
</dbReference>
<keyword evidence="7" id="KW-0695">RNA-directed DNA polymerase</keyword>
<keyword evidence="3" id="KW-0064">Aspartyl protease</keyword>
<name>A0A151S4I5_CAJCA</name>
<keyword evidence="9" id="KW-0238">DNA-binding</keyword>
<feature type="domain" description="Integrase catalytic" evidence="13">
    <location>
        <begin position="386"/>
        <end position="550"/>
    </location>
</feature>
<evidence type="ECO:0000256" key="10">
    <source>
        <dbReference type="ARBA" id="ARBA00023172"/>
    </source>
</evidence>
<keyword evidence="1" id="KW-0645">Protease</keyword>
<keyword evidence="8" id="KW-0548">Nucleotidyltransferase</keyword>
<evidence type="ECO:0000256" key="8">
    <source>
        <dbReference type="ARBA" id="ARBA00022932"/>
    </source>
</evidence>
<dbReference type="Proteomes" id="UP000075243">
    <property type="component" value="Unassembled WGS sequence"/>
</dbReference>
<evidence type="ECO:0000256" key="5">
    <source>
        <dbReference type="ARBA" id="ARBA00022842"/>
    </source>
</evidence>
<dbReference type="InterPro" id="IPR001584">
    <property type="entry name" value="Integrase_cat-core"/>
</dbReference>
<dbReference type="GO" id="GO:0046872">
    <property type="term" value="F:metal ion binding"/>
    <property type="evidence" value="ECO:0007669"/>
    <property type="project" value="UniProtKB-KW"/>
</dbReference>
<dbReference type="InterPro" id="IPR012337">
    <property type="entry name" value="RNaseH-like_sf"/>
</dbReference>
<evidence type="ECO:0000256" key="12">
    <source>
        <dbReference type="SAM" id="MobiDB-lite"/>
    </source>
</evidence>
<dbReference type="InterPro" id="IPR023780">
    <property type="entry name" value="Chromo_domain"/>
</dbReference>
<evidence type="ECO:0000313" key="15">
    <source>
        <dbReference type="Proteomes" id="UP000075243"/>
    </source>
</evidence>
<keyword evidence="6" id="KW-0229">DNA integration</keyword>
<proteinExistence type="predicted"/>
<dbReference type="SUPFAM" id="SSF54160">
    <property type="entry name" value="Chromo domain-like"/>
    <property type="match status" value="1"/>
</dbReference>
<evidence type="ECO:0000256" key="3">
    <source>
        <dbReference type="ARBA" id="ARBA00022750"/>
    </source>
</evidence>
<evidence type="ECO:0000256" key="1">
    <source>
        <dbReference type="ARBA" id="ARBA00022670"/>
    </source>
</evidence>
<dbReference type="EMBL" id="KQ483472">
    <property type="protein sequence ID" value="KYP49651.1"/>
    <property type="molecule type" value="Genomic_DNA"/>
</dbReference>
<dbReference type="InterPro" id="IPR036397">
    <property type="entry name" value="RNaseH_sf"/>
</dbReference>
<dbReference type="InterPro" id="IPR016197">
    <property type="entry name" value="Chromo-like_dom_sf"/>
</dbReference>
<keyword evidence="15" id="KW-1185">Reference proteome</keyword>
<evidence type="ECO:0000256" key="4">
    <source>
        <dbReference type="ARBA" id="ARBA00022801"/>
    </source>
</evidence>
<dbReference type="SUPFAM" id="SSF53098">
    <property type="entry name" value="Ribonuclease H-like"/>
    <property type="match status" value="1"/>
</dbReference>
<keyword evidence="4" id="KW-0378">Hydrolase</keyword>
<dbReference type="PROSITE" id="PS50994">
    <property type="entry name" value="INTEGRASE"/>
    <property type="match status" value="1"/>
</dbReference>
<evidence type="ECO:0000259" key="13">
    <source>
        <dbReference type="PROSITE" id="PS50994"/>
    </source>
</evidence>
<dbReference type="Pfam" id="PF17921">
    <property type="entry name" value="Integrase_H2C2"/>
    <property type="match status" value="1"/>
</dbReference>
<dbReference type="GO" id="GO:0004190">
    <property type="term" value="F:aspartic-type endopeptidase activity"/>
    <property type="evidence" value="ECO:0007669"/>
    <property type="project" value="UniProtKB-KW"/>
</dbReference>
<feature type="region of interest" description="Disordered" evidence="12">
    <location>
        <begin position="757"/>
        <end position="780"/>
    </location>
</feature>
<dbReference type="SUPFAM" id="SSF56672">
    <property type="entry name" value="DNA/RNA polymerases"/>
    <property type="match status" value="1"/>
</dbReference>
<dbReference type="GO" id="GO:0003677">
    <property type="term" value="F:DNA binding"/>
    <property type="evidence" value="ECO:0007669"/>
    <property type="project" value="UniProtKB-KW"/>
</dbReference>
<evidence type="ECO:0000256" key="11">
    <source>
        <dbReference type="ARBA" id="ARBA00023268"/>
    </source>
</evidence>
<dbReference type="InterPro" id="IPR043128">
    <property type="entry name" value="Rev_trsase/Diguanyl_cyclase"/>
</dbReference>
<evidence type="ECO:0000313" key="14">
    <source>
        <dbReference type="EMBL" id="KYP49651.1"/>
    </source>
</evidence>
<dbReference type="Gene3D" id="3.30.70.270">
    <property type="match status" value="1"/>
</dbReference>
<protein>
    <submittedName>
        <fullName evidence="14">Transposon Ty3-G Gag-Pol polyprotein</fullName>
    </submittedName>
</protein>
<dbReference type="Gene3D" id="3.30.420.10">
    <property type="entry name" value="Ribonuclease H-like superfamily/Ribonuclease H"/>
    <property type="match status" value="1"/>
</dbReference>
<dbReference type="InterPro" id="IPR000477">
    <property type="entry name" value="RT_dom"/>
</dbReference>
<keyword evidence="8" id="KW-0808">Transferase</keyword>
<evidence type="ECO:0000256" key="7">
    <source>
        <dbReference type="ARBA" id="ARBA00022918"/>
    </source>
</evidence>
<evidence type="ECO:0000256" key="9">
    <source>
        <dbReference type="ARBA" id="ARBA00023125"/>
    </source>
</evidence>
<dbReference type="FunFam" id="1.10.340.70:FF:000001">
    <property type="entry name" value="Retrovirus-related Pol polyprotein from transposon gypsy-like Protein"/>
    <property type="match status" value="1"/>
</dbReference>
<dbReference type="InterPro" id="IPR041588">
    <property type="entry name" value="Integrase_H2C2"/>
</dbReference>
<dbReference type="GO" id="GO:0003887">
    <property type="term" value="F:DNA-directed DNA polymerase activity"/>
    <property type="evidence" value="ECO:0007669"/>
    <property type="project" value="UniProtKB-KW"/>
</dbReference>
<dbReference type="AlphaFoldDB" id="A0A151S4I5"/>
<keyword evidence="5" id="KW-0460">Magnesium</keyword>
<dbReference type="Gene3D" id="1.10.340.70">
    <property type="match status" value="1"/>
</dbReference>
<sequence>MLNDQFITLQAPDCIADELTDLPKDLDPELALILLTYKGVFNTPTGLPPQRSHDHAIPLLEGSNPVKVKPYRYAHSQKSAIEQMVQQMLTEGIIQPSTSPFSSPILLVKKKDGSWRFCTDYRALNNITVKDSFPMPTVDELLDELHGAQFFSKLDLRSGYHQILVKPEDRHKTAFRTHQGHYERFIRQYATIAEPLTDLLKKDAFTWTAKAAAAFHALRNAVTTAPVLALPDFSKPFILETDASGIGKDNIAADALSRSFYLAWSETVPHFLQQLKTAISSDSHWQMELTNCSLNKPSSPHITSRDGLLFWKGRLIIPQGSDLIKQILNEYHDSTVGGHSGVARTTARIKNEFYWPKMKFDIQSYVQQCVICQQAKHLNTKPAGLLQPLPIPSQIWEDIAMDFITGLPIVKGYSVILVVVDRLSKYGHFQPLKPDFTSLQVAEAFISSIVRLHGIPKTIVSDRDRVFMSRFWQQLFTLQGTTLAMSSAYHPQSDGQTEALNKCLEMYLRCFSSQNPKDWVKLLPWAEYWYNTSFHHSLGMTPFQAVYGRLPPAIIRYAPSQYDIQAVQDVLHSRDILLAKLKDNLIQAQQHMKLQADRHRQDIVFAEGDKVWVRLQPYRQHSVALRQNQKLSMKYFGPFTITQRIGKVAYKLALPATAKIHPVFHVSQLKAFRGNEVITQIPTPLLIDEKGLALQPKAILQHRTILKKHKQIPQVLVHWEGQQPEEASWEDRNTIEQSYPLFNLEDKVVFNGGGNVTSPHWPREGNESQGPHGSTENGMNEQMIGNQMKTNSVMQEGHVEQFPWIMHPRKSDRMKRENVRLRGYVMGQ</sequence>
<keyword evidence="2" id="KW-0479">Metal-binding</keyword>
<dbReference type="InterPro" id="IPR050951">
    <property type="entry name" value="Retrovirus_Pol_polyprotein"/>
</dbReference>
<organism evidence="14 15">
    <name type="scientific">Cajanus cajan</name>
    <name type="common">Pigeon pea</name>
    <name type="synonym">Cajanus indicus</name>
    <dbReference type="NCBI Taxonomy" id="3821"/>
    <lineage>
        <taxon>Eukaryota</taxon>
        <taxon>Viridiplantae</taxon>
        <taxon>Streptophyta</taxon>
        <taxon>Embryophyta</taxon>
        <taxon>Tracheophyta</taxon>
        <taxon>Spermatophyta</taxon>
        <taxon>Magnoliopsida</taxon>
        <taxon>eudicotyledons</taxon>
        <taxon>Gunneridae</taxon>
        <taxon>Pentapetalae</taxon>
        <taxon>rosids</taxon>
        <taxon>fabids</taxon>
        <taxon>Fabales</taxon>
        <taxon>Fabaceae</taxon>
        <taxon>Papilionoideae</taxon>
        <taxon>50 kb inversion clade</taxon>
        <taxon>NPAAA clade</taxon>
        <taxon>indigoferoid/millettioid clade</taxon>
        <taxon>Phaseoleae</taxon>
        <taxon>Cajanus</taxon>
    </lineage>
</organism>
<dbReference type="Pfam" id="PF24626">
    <property type="entry name" value="SH3_Tf2-1"/>
    <property type="match status" value="1"/>
</dbReference>
<evidence type="ECO:0000256" key="2">
    <source>
        <dbReference type="ARBA" id="ARBA00022723"/>
    </source>
</evidence>
<keyword evidence="8" id="KW-0239">DNA-directed DNA polymerase</keyword>
<dbReference type="GO" id="GO:0003964">
    <property type="term" value="F:RNA-directed DNA polymerase activity"/>
    <property type="evidence" value="ECO:0007669"/>
    <property type="project" value="UniProtKB-KW"/>
</dbReference>
<dbReference type="GO" id="GO:0006310">
    <property type="term" value="P:DNA recombination"/>
    <property type="evidence" value="ECO:0007669"/>
    <property type="project" value="UniProtKB-KW"/>
</dbReference>
<dbReference type="InterPro" id="IPR056924">
    <property type="entry name" value="SH3_Tf2-1"/>
</dbReference>
<keyword evidence="11" id="KW-0511">Multifunctional enzyme</keyword>
<dbReference type="CDD" id="cd01647">
    <property type="entry name" value="RT_LTR"/>
    <property type="match status" value="1"/>
</dbReference>
<dbReference type="Pfam" id="PF00078">
    <property type="entry name" value="RVT_1"/>
    <property type="match status" value="1"/>
</dbReference>
<dbReference type="InterPro" id="IPR041577">
    <property type="entry name" value="RT_RNaseH_2"/>
</dbReference>
<dbReference type="PANTHER" id="PTHR37984">
    <property type="entry name" value="PROTEIN CBG26694"/>
    <property type="match status" value="1"/>
</dbReference>
<gene>
    <name evidence="14" type="ORF">KK1_028623</name>
</gene>
<dbReference type="GO" id="GO:0006508">
    <property type="term" value="P:proteolysis"/>
    <property type="evidence" value="ECO:0007669"/>
    <property type="project" value="UniProtKB-KW"/>
</dbReference>
<dbReference type="Pfam" id="PF17919">
    <property type="entry name" value="RT_RNaseH_2"/>
    <property type="match status" value="1"/>
</dbReference>
<accession>A0A151S4I5</accession>
<dbReference type="InterPro" id="IPR043502">
    <property type="entry name" value="DNA/RNA_pol_sf"/>
</dbReference>
<keyword evidence="10" id="KW-0233">DNA recombination</keyword>
<dbReference type="Pfam" id="PF00385">
    <property type="entry name" value="Chromo"/>
    <property type="match status" value="1"/>
</dbReference>
<feature type="compositionally biased region" description="Polar residues" evidence="12">
    <location>
        <begin position="767"/>
        <end position="780"/>
    </location>
</feature>
<dbReference type="Gene3D" id="3.10.10.10">
    <property type="entry name" value="HIV Type 1 Reverse Transcriptase, subunit A, domain 1"/>
    <property type="match status" value="1"/>
</dbReference>
<dbReference type="GO" id="GO:0015074">
    <property type="term" value="P:DNA integration"/>
    <property type="evidence" value="ECO:0007669"/>
    <property type="project" value="UniProtKB-KW"/>
</dbReference>
<evidence type="ECO:0000256" key="6">
    <source>
        <dbReference type="ARBA" id="ARBA00022908"/>
    </source>
</evidence>